<dbReference type="AlphaFoldDB" id="A0AAQ3N3W8"/>
<sequence>MSSFSNNCNFASLFLANKDARVSQACFGVLRSLNRCKNSSSAVMENTYIAFPTLSSISFSLLCQLVRLFRHHQHSISLVQAYSILYACSKYHNCRCSTFPLR</sequence>
<evidence type="ECO:0000313" key="1">
    <source>
        <dbReference type="EMBL" id="WVZ01888.1"/>
    </source>
</evidence>
<organism evidence="1 2">
    <name type="scientific">Vigna mungo</name>
    <name type="common">Black gram</name>
    <name type="synonym">Phaseolus mungo</name>
    <dbReference type="NCBI Taxonomy" id="3915"/>
    <lineage>
        <taxon>Eukaryota</taxon>
        <taxon>Viridiplantae</taxon>
        <taxon>Streptophyta</taxon>
        <taxon>Embryophyta</taxon>
        <taxon>Tracheophyta</taxon>
        <taxon>Spermatophyta</taxon>
        <taxon>Magnoliopsida</taxon>
        <taxon>eudicotyledons</taxon>
        <taxon>Gunneridae</taxon>
        <taxon>Pentapetalae</taxon>
        <taxon>rosids</taxon>
        <taxon>fabids</taxon>
        <taxon>Fabales</taxon>
        <taxon>Fabaceae</taxon>
        <taxon>Papilionoideae</taxon>
        <taxon>50 kb inversion clade</taxon>
        <taxon>NPAAA clade</taxon>
        <taxon>indigoferoid/millettioid clade</taxon>
        <taxon>Phaseoleae</taxon>
        <taxon>Vigna</taxon>
    </lineage>
</organism>
<accession>A0AAQ3N3W8</accession>
<proteinExistence type="predicted"/>
<dbReference type="Proteomes" id="UP001374535">
    <property type="component" value="Chromosome 7"/>
</dbReference>
<gene>
    <name evidence="1" type="ORF">V8G54_022694</name>
</gene>
<dbReference type="EMBL" id="CP144694">
    <property type="protein sequence ID" value="WVZ01888.1"/>
    <property type="molecule type" value="Genomic_DNA"/>
</dbReference>
<keyword evidence="2" id="KW-1185">Reference proteome</keyword>
<reference evidence="1 2" key="1">
    <citation type="journal article" date="2023" name="Life. Sci Alliance">
        <title>Evolutionary insights into 3D genome organization and epigenetic landscape of Vigna mungo.</title>
        <authorList>
            <person name="Junaid A."/>
            <person name="Singh B."/>
            <person name="Bhatia S."/>
        </authorList>
    </citation>
    <scope>NUCLEOTIDE SEQUENCE [LARGE SCALE GENOMIC DNA]</scope>
    <source>
        <strain evidence="1">Urdbean</strain>
    </source>
</reference>
<evidence type="ECO:0000313" key="2">
    <source>
        <dbReference type="Proteomes" id="UP001374535"/>
    </source>
</evidence>
<name>A0AAQ3N3W8_VIGMU</name>
<protein>
    <submittedName>
        <fullName evidence="1">Uncharacterized protein</fullName>
    </submittedName>
</protein>